<reference evidence="1" key="2">
    <citation type="journal article" date="2022" name="New Phytol.">
        <title>Evolutionary transition to the ectomycorrhizal habit in the genomes of a hyperdiverse lineage of mushroom-forming fungi.</title>
        <authorList>
            <person name="Looney B."/>
            <person name="Miyauchi S."/>
            <person name="Morin E."/>
            <person name="Drula E."/>
            <person name="Courty P.E."/>
            <person name="Kohler A."/>
            <person name="Kuo A."/>
            <person name="LaButti K."/>
            <person name="Pangilinan J."/>
            <person name="Lipzen A."/>
            <person name="Riley R."/>
            <person name="Andreopoulos W."/>
            <person name="He G."/>
            <person name="Johnson J."/>
            <person name="Nolan M."/>
            <person name="Tritt A."/>
            <person name="Barry K.W."/>
            <person name="Grigoriev I.V."/>
            <person name="Nagy L.G."/>
            <person name="Hibbett D."/>
            <person name="Henrissat B."/>
            <person name="Matheny P.B."/>
            <person name="Labbe J."/>
            <person name="Martin F.M."/>
        </authorList>
    </citation>
    <scope>NUCLEOTIDE SEQUENCE</scope>
    <source>
        <strain evidence="1">FP105234-sp</strain>
    </source>
</reference>
<gene>
    <name evidence="1" type="ORF">FA95DRAFT_1479596</name>
</gene>
<keyword evidence="2" id="KW-1185">Reference proteome</keyword>
<name>A0ACB8RNG7_9AGAM</name>
<proteinExistence type="predicted"/>
<protein>
    <submittedName>
        <fullName evidence="1">Uncharacterized protein</fullName>
    </submittedName>
</protein>
<organism evidence="1 2">
    <name type="scientific">Auriscalpium vulgare</name>
    <dbReference type="NCBI Taxonomy" id="40419"/>
    <lineage>
        <taxon>Eukaryota</taxon>
        <taxon>Fungi</taxon>
        <taxon>Dikarya</taxon>
        <taxon>Basidiomycota</taxon>
        <taxon>Agaricomycotina</taxon>
        <taxon>Agaricomycetes</taxon>
        <taxon>Russulales</taxon>
        <taxon>Auriscalpiaceae</taxon>
        <taxon>Auriscalpium</taxon>
    </lineage>
</organism>
<feature type="non-terminal residue" evidence="1">
    <location>
        <position position="1"/>
    </location>
</feature>
<sequence>IDEESAALRRILSAVYTRRNALSLSCRIPPEVLATIFAFCRDDSVEDAERLPVHSESRLDSHRNWIRITHVCRRWRDVALDCSSLWWDVDLAYGPDWMEEIITRAKNTPI</sequence>
<reference evidence="1" key="1">
    <citation type="submission" date="2021-02" db="EMBL/GenBank/DDBJ databases">
        <authorList>
            <consortium name="DOE Joint Genome Institute"/>
            <person name="Ahrendt S."/>
            <person name="Looney B.P."/>
            <person name="Miyauchi S."/>
            <person name="Morin E."/>
            <person name="Drula E."/>
            <person name="Courty P.E."/>
            <person name="Chicoki N."/>
            <person name="Fauchery L."/>
            <person name="Kohler A."/>
            <person name="Kuo A."/>
            <person name="Labutti K."/>
            <person name="Pangilinan J."/>
            <person name="Lipzen A."/>
            <person name="Riley R."/>
            <person name="Andreopoulos W."/>
            <person name="He G."/>
            <person name="Johnson J."/>
            <person name="Barry K.W."/>
            <person name="Grigoriev I.V."/>
            <person name="Nagy L."/>
            <person name="Hibbett D."/>
            <person name="Henrissat B."/>
            <person name="Matheny P.B."/>
            <person name="Labbe J."/>
            <person name="Martin F."/>
        </authorList>
    </citation>
    <scope>NUCLEOTIDE SEQUENCE</scope>
    <source>
        <strain evidence="1">FP105234-sp</strain>
    </source>
</reference>
<feature type="non-terminal residue" evidence="1">
    <location>
        <position position="110"/>
    </location>
</feature>
<evidence type="ECO:0000313" key="2">
    <source>
        <dbReference type="Proteomes" id="UP000814033"/>
    </source>
</evidence>
<comment type="caution">
    <text evidence="1">The sequence shown here is derived from an EMBL/GenBank/DDBJ whole genome shotgun (WGS) entry which is preliminary data.</text>
</comment>
<evidence type="ECO:0000313" key="1">
    <source>
        <dbReference type="EMBL" id="KAI0045658.1"/>
    </source>
</evidence>
<dbReference type="EMBL" id="MU275945">
    <property type="protein sequence ID" value="KAI0045658.1"/>
    <property type="molecule type" value="Genomic_DNA"/>
</dbReference>
<accession>A0ACB8RNG7</accession>
<dbReference type="Proteomes" id="UP000814033">
    <property type="component" value="Unassembled WGS sequence"/>
</dbReference>